<accession>A0A512JAH2</accession>
<evidence type="ECO:0008006" key="5">
    <source>
        <dbReference type="Google" id="ProtNLM"/>
    </source>
</evidence>
<dbReference type="Gene3D" id="3.40.50.2300">
    <property type="match status" value="1"/>
</dbReference>
<dbReference type="Proteomes" id="UP001156856">
    <property type="component" value="Unassembled WGS sequence"/>
</dbReference>
<proteinExistence type="predicted"/>
<protein>
    <recommendedName>
        <fullName evidence="5">HTH luxR-type domain-containing protein</fullName>
    </recommendedName>
</protein>
<evidence type="ECO:0000313" key="2">
    <source>
        <dbReference type="EMBL" id="GLS64561.1"/>
    </source>
</evidence>
<reference evidence="2" key="4">
    <citation type="submission" date="2023-01" db="EMBL/GenBank/DDBJ databases">
        <title>Draft genome sequence of Methylobacterium oxalidis strain NBRC 107715.</title>
        <authorList>
            <person name="Sun Q."/>
            <person name="Mori K."/>
        </authorList>
    </citation>
    <scope>NUCLEOTIDE SEQUENCE</scope>
    <source>
        <strain evidence="2">NBRC 107715</strain>
    </source>
</reference>
<reference evidence="4" key="2">
    <citation type="journal article" date="2019" name="Int. J. Syst. Evol. Microbiol.">
        <title>The Global Catalogue of Microorganisms (GCM) 10K type strain sequencing project: providing services to taxonomists for standard genome sequencing and annotation.</title>
        <authorList>
            <consortium name="The Broad Institute Genomics Platform"/>
            <consortium name="The Broad Institute Genome Sequencing Center for Infectious Disease"/>
            <person name="Wu L."/>
            <person name="Ma J."/>
        </authorList>
    </citation>
    <scope>NUCLEOTIDE SEQUENCE [LARGE SCALE GENOMIC DNA]</scope>
    <source>
        <strain evidence="4">NBRC 107715</strain>
    </source>
</reference>
<reference evidence="2" key="1">
    <citation type="journal article" date="2014" name="Int. J. Syst. Evol. Microbiol.">
        <title>Complete genome of a new Firmicutes species belonging to the dominant human colonic microbiota ('Ruminococcus bicirculans') reveals two chromosomes and a selective capacity to utilize plant glucans.</title>
        <authorList>
            <consortium name="NISC Comparative Sequencing Program"/>
            <person name="Wegmann U."/>
            <person name="Louis P."/>
            <person name="Goesmann A."/>
            <person name="Henrissat B."/>
            <person name="Duncan S.H."/>
            <person name="Flint H.J."/>
        </authorList>
    </citation>
    <scope>NUCLEOTIDE SEQUENCE</scope>
    <source>
        <strain evidence="2">NBRC 107715</strain>
    </source>
</reference>
<sequence length="105" mass="11330">MPIEPVPSIIDRLIALLTDEPLQRSDLFLKVSALLAEAIDEGADEQTRRAIRSALALTEPSNLTFTAAAVKAHVKKVLNKLKTQNRKQAAIVAHQHGVRSAASVA</sequence>
<evidence type="ECO:0000313" key="4">
    <source>
        <dbReference type="Proteomes" id="UP001156856"/>
    </source>
</evidence>
<dbReference type="EMBL" id="BSPK01000045">
    <property type="protein sequence ID" value="GLS64561.1"/>
    <property type="molecule type" value="Genomic_DNA"/>
</dbReference>
<evidence type="ECO:0000313" key="1">
    <source>
        <dbReference type="EMBL" id="GEP06953.1"/>
    </source>
</evidence>
<evidence type="ECO:0000313" key="3">
    <source>
        <dbReference type="Proteomes" id="UP000321960"/>
    </source>
</evidence>
<organism evidence="1 3">
    <name type="scientific">Methylobacterium oxalidis</name>
    <dbReference type="NCBI Taxonomy" id="944322"/>
    <lineage>
        <taxon>Bacteria</taxon>
        <taxon>Pseudomonadati</taxon>
        <taxon>Pseudomonadota</taxon>
        <taxon>Alphaproteobacteria</taxon>
        <taxon>Hyphomicrobiales</taxon>
        <taxon>Methylobacteriaceae</taxon>
        <taxon>Methylobacterium</taxon>
    </lineage>
</organism>
<comment type="caution">
    <text evidence="1">The sequence shown here is derived from an EMBL/GenBank/DDBJ whole genome shotgun (WGS) entry which is preliminary data.</text>
</comment>
<gene>
    <name evidence="2" type="ORF">GCM10007888_29420</name>
    <name evidence="1" type="ORF">MOX02_49910</name>
</gene>
<dbReference type="Proteomes" id="UP000321960">
    <property type="component" value="Unassembled WGS sequence"/>
</dbReference>
<dbReference type="EMBL" id="BJZU01000129">
    <property type="protein sequence ID" value="GEP06953.1"/>
    <property type="molecule type" value="Genomic_DNA"/>
</dbReference>
<name>A0A512JAH2_9HYPH</name>
<dbReference type="AlphaFoldDB" id="A0A512JAH2"/>
<reference evidence="1 3" key="3">
    <citation type="submission" date="2019-07" db="EMBL/GenBank/DDBJ databases">
        <title>Whole genome shotgun sequence of Methylobacterium oxalidis NBRC 107715.</title>
        <authorList>
            <person name="Hosoyama A."/>
            <person name="Uohara A."/>
            <person name="Ohji S."/>
            <person name="Ichikawa N."/>
        </authorList>
    </citation>
    <scope>NUCLEOTIDE SEQUENCE [LARGE SCALE GENOMIC DNA]</scope>
    <source>
        <strain evidence="1 3">NBRC 107715</strain>
    </source>
</reference>
<keyword evidence="4" id="KW-1185">Reference proteome</keyword>